<keyword evidence="4" id="KW-1185">Reference proteome</keyword>
<dbReference type="Gene3D" id="3.40.50.1980">
    <property type="entry name" value="Nitrogenase molybdenum iron protein domain"/>
    <property type="match status" value="2"/>
</dbReference>
<evidence type="ECO:0000313" key="4">
    <source>
        <dbReference type="Proteomes" id="UP000247536"/>
    </source>
</evidence>
<feature type="chain" id="PRO_5046404758" evidence="1">
    <location>
        <begin position="27"/>
        <end position="294"/>
    </location>
</feature>
<dbReference type="Pfam" id="PF01497">
    <property type="entry name" value="Peripla_BP_2"/>
    <property type="match status" value="1"/>
</dbReference>
<comment type="caution">
    <text evidence="3">The sequence shown here is derived from an EMBL/GenBank/DDBJ whole genome shotgun (WGS) entry which is preliminary data.</text>
</comment>
<evidence type="ECO:0000256" key="1">
    <source>
        <dbReference type="SAM" id="SignalP"/>
    </source>
</evidence>
<accession>A0ABX5NVX0</accession>
<dbReference type="InterPro" id="IPR050902">
    <property type="entry name" value="ABC_Transporter_SBP"/>
</dbReference>
<dbReference type="PROSITE" id="PS50983">
    <property type="entry name" value="FE_B12_PBP"/>
    <property type="match status" value="1"/>
</dbReference>
<evidence type="ECO:0000259" key="2">
    <source>
        <dbReference type="PROSITE" id="PS50983"/>
    </source>
</evidence>
<sequence length="294" mass="29708">MSFSAASRRSVLAAAAIMLVTQPAFFQPAEAAESSHIVALGGTVTEILYAIGAGDRIAAVDSTSTYPKEAADKPDVGYVRQISPEGVLSQKPDLIVAESGAGPADAIEILKTSGVNFISIPSPPETASIPDKIRAVGAAIGESDKAEALATDVAGKLKALEEKVAAQTGPKKKVLFALSLANGRIMAAGANSSADAMIRLAGGENAVSSISGYKPLTDEAVIAAAPDVVLVMSGGAMHLTAEQAFALPALAASPAGQTGAFLTMDGLFLLGLGPRATEAAAELHAKLYPESTKP</sequence>
<dbReference type="PANTHER" id="PTHR30535:SF4">
    <property type="entry name" value="HEMIN-BINDING PERIPLASMIC PROTEIN HMUT"/>
    <property type="match status" value="1"/>
</dbReference>
<feature type="domain" description="Fe/B12 periplasmic-binding" evidence="2">
    <location>
        <begin position="36"/>
        <end position="291"/>
    </location>
</feature>
<reference evidence="3 4" key="1">
    <citation type="submission" date="2018-06" db="EMBL/GenBank/DDBJ databases">
        <title>Rhizobium wuzhouense sp. nov., isolated from roots of Oryza officinalis.</title>
        <authorList>
            <person name="Yuan T."/>
        </authorList>
    </citation>
    <scope>NUCLEOTIDE SEQUENCE [LARGE SCALE GENOMIC DNA]</scope>
    <source>
        <strain evidence="3 4">W44</strain>
    </source>
</reference>
<dbReference type="InterPro" id="IPR002491">
    <property type="entry name" value="ABC_transptr_periplasmic_BD"/>
</dbReference>
<feature type="signal peptide" evidence="1">
    <location>
        <begin position="1"/>
        <end position="26"/>
    </location>
</feature>
<evidence type="ECO:0000313" key="3">
    <source>
        <dbReference type="EMBL" id="PYB75310.1"/>
    </source>
</evidence>
<name>A0ABX5NVX0_9HYPH</name>
<dbReference type="SUPFAM" id="SSF53807">
    <property type="entry name" value="Helical backbone' metal receptor"/>
    <property type="match status" value="1"/>
</dbReference>
<keyword evidence="1" id="KW-0732">Signal</keyword>
<dbReference type="Proteomes" id="UP000247536">
    <property type="component" value="Unassembled WGS sequence"/>
</dbReference>
<organism evidence="3 4">
    <name type="scientific">Rhizobium wuzhouense</name>
    <dbReference type="NCBI Taxonomy" id="1986026"/>
    <lineage>
        <taxon>Bacteria</taxon>
        <taxon>Pseudomonadati</taxon>
        <taxon>Pseudomonadota</taxon>
        <taxon>Alphaproteobacteria</taxon>
        <taxon>Hyphomicrobiales</taxon>
        <taxon>Rhizobiaceae</taxon>
        <taxon>Rhizobium/Agrobacterium group</taxon>
        <taxon>Rhizobium</taxon>
    </lineage>
</organism>
<dbReference type="RefSeq" id="WP_110790697.1">
    <property type="nucleotide sequence ID" value="NZ_QJRY01000002.1"/>
</dbReference>
<proteinExistence type="predicted"/>
<dbReference type="EMBL" id="QJRY01000002">
    <property type="protein sequence ID" value="PYB75310.1"/>
    <property type="molecule type" value="Genomic_DNA"/>
</dbReference>
<gene>
    <name evidence="3" type="ORF">DMY87_07640</name>
</gene>
<dbReference type="PANTHER" id="PTHR30535">
    <property type="entry name" value="VITAMIN B12-BINDING PROTEIN"/>
    <property type="match status" value="1"/>
</dbReference>
<protein>
    <submittedName>
        <fullName evidence="3">Hemin ABC transporter substrate-binding protein</fullName>
    </submittedName>
</protein>